<evidence type="ECO:0000256" key="2">
    <source>
        <dbReference type="ARBA" id="ARBA00007613"/>
    </source>
</evidence>
<dbReference type="InterPro" id="IPR003423">
    <property type="entry name" value="OMP_efflux"/>
</dbReference>
<dbReference type="Proteomes" id="UP000036196">
    <property type="component" value="Unassembled WGS sequence"/>
</dbReference>
<keyword evidence="3" id="KW-0812">Transmembrane</keyword>
<keyword evidence="3" id="KW-0564">Palmitate</keyword>
<dbReference type="Gene3D" id="1.20.1600.10">
    <property type="entry name" value="Outer membrane efflux proteins (OEP)"/>
    <property type="match status" value="1"/>
</dbReference>
<keyword evidence="3" id="KW-1134">Transmembrane beta strand</keyword>
<comment type="subcellular location">
    <subcellularLocation>
        <location evidence="1 3">Cell outer membrane</location>
        <topology evidence="1 3">Lipid-anchor</topology>
    </subcellularLocation>
</comment>
<keyword evidence="7" id="KW-1185">Reference proteome</keyword>
<proteinExistence type="inferred from homology"/>
<dbReference type="Gene3D" id="2.20.200.10">
    <property type="entry name" value="Outer membrane efflux proteins (OEP)"/>
    <property type="match status" value="1"/>
</dbReference>
<dbReference type="AlphaFoldDB" id="A0A0J5P2G9"/>
<keyword evidence="4" id="KW-0175">Coiled coil</keyword>
<keyword evidence="3" id="KW-0449">Lipoprotein</keyword>
<gene>
    <name evidence="6" type="ORF">ABW06_07960</name>
</gene>
<dbReference type="PROSITE" id="PS51257">
    <property type="entry name" value="PROKAR_LIPOPROTEIN"/>
    <property type="match status" value="1"/>
</dbReference>
<evidence type="ECO:0000256" key="4">
    <source>
        <dbReference type="SAM" id="Coils"/>
    </source>
</evidence>
<dbReference type="PATRIC" id="fig|61647.15.peg.4831"/>
<protein>
    <submittedName>
        <fullName evidence="6">RND transporter</fullName>
    </submittedName>
</protein>
<dbReference type="PANTHER" id="PTHR30203">
    <property type="entry name" value="OUTER MEMBRANE CATION EFFLUX PROTEIN"/>
    <property type="match status" value="1"/>
</dbReference>
<feature type="coiled-coil region" evidence="4">
    <location>
        <begin position="221"/>
        <end position="248"/>
    </location>
</feature>
<keyword evidence="3" id="KW-0472">Membrane</keyword>
<dbReference type="STRING" id="61647.LG71_06075"/>
<dbReference type="SUPFAM" id="SSF56954">
    <property type="entry name" value="Outer membrane efflux proteins (OEP)"/>
    <property type="match status" value="1"/>
</dbReference>
<dbReference type="GO" id="GO:0015562">
    <property type="term" value="F:efflux transmembrane transporter activity"/>
    <property type="evidence" value="ECO:0007669"/>
    <property type="project" value="InterPro"/>
</dbReference>
<feature type="compositionally biased region" description="Basic and acidic residues" evidence="5">
    <location>
        <begin position="108"/>
        <end position="120"/>
    </location>
</feature>
<dbReference type="RefSeq" id="WP_048278625.1">
    <property type="nucleotide sequence ID" value="NZ_LDZF01000006.1"/>
</dbReference>
<name>A0A0J5P2G9_PLUGE</name>
<sequence>MNKPSKKLVAVLITGILTGCSLIPDYQRPEMPVAHQWNPSAAIGDSGVNQVTWQQFYRQPAMRQVISLALDNNRDLRVAALRVQEAQQRFRISRSALAPTVSAGASETAERTPGDLYNTKDRGSETWHQYEAGVGITSWELDFFGRIRSMNENAMEQYLSMAATEKATQISLISEVASSYLSLAANRDLLQIARQTAESQQNSLALIQRRYQIGTASDQELAQAEMSLRNAQADMEKYSRQMQENQNALTLLAGTKIPDSLVAKATLNDDYNFPQLKAGVPSSLLTQRPDIIAAEHSLKAANANIGAARAAFFPSISLTANAGSASDDLGHLFGNGSGAWSFTPSINLPLFTGGRNTANLKLAELEKKEEVATYEKSIQTAFKEVADGLAGRETWRNQVTAIGQENDSSHRYYSLAQARYQAGIDGYLNVLVAQRSDYQAQKDLVNARLGQLSQDVTLYKVLGGGWK</sequence>
<organism evidence="6 7">
    <name type="scientific">Pluralibacter gergoviae</name>
    <name type="common">Enterobacter gergoviae</name>
    <dbReference type="NCBI Taxonomy" id="61647"/>
    <lineage>
        <taxon>Bacteria</taxon>
        <taxon>Pseudomonadati</taxon>
        <taxon>Pseudomonadota</taxon>
        <taxon>Gammaproteobacteria</taxon>
        <taxon>Enterobacterales</taxon>
        <taxon>Enterobacteriaceae</taxon>
        <taxon>Pluralibacter</taxon>
    </lineage>
</organism>
<comment type="similarity">
    <text evidence="2 3">Belongs to the outer membrane factor (OMF) (TC 1.B.17) family.</text>
</comment>
<accession>A0A0J5P2G9</accession>
<evidence type="ECO:0000256" key="1">
    <source>
        <dbReference type="ARBA" id="ARBA00004459"/>
    </source>
</evidence>
<reference evidence="6 7" key="1">
    <citation type="submission" date="2015-05" db="EMBL/GenBank/DDBJ databases">
        <title>Genome sequences of Pluralibacter gergoviae.</title>
        <authorList>
            <person name="Greninger A.L."/>
            <person name="Miller S."/>
        </authorList>
    </citation>
    <scope>NUCLEOTIDE SEQUENCE [LARGE SCALE GENOMIC DNA]</scope>
    <source>
        <strain evidence="6 7">JS81F13</strain>
    </source>
</reference>
<evidence type="ECO:0000256" key="5">
    <source>
        <dbReference type="SAM" id="MobiDB-lite"/>
    </source>
</evidence>
<dbReference type="GO" id="GO:0009279">
    <property type="term" value="C:cell outer membrane"/>
    <property type="evidence" value="ECO:0007669"/>
    <property type="project" value="UniProtKB-SubCell"/>
</dbReference>
<dbReference type="NCBIfam" id="TIGR01845">
    <property type="entry name" value="outer_NodT"/>
    <property type="match status" value="1"/>
</dbReference>
<dbReference type="eggNOG" id="COG1538">
    <property type="taxonomic scope" value="Bacteria"/>
</dbReference>
<evidence type="ECO:0000256" key="3">
    <source>
        <dbReference type="RuleBase" id="RU362097"/>
    </source>
</evidence>
<evidence type="ECO:0000313" key="6">
    <source>
        <dbReference type="EMBL" id="KMK14757.1"/>
    </source>
</evidence>
<comment type="caution">
    <text evidence="6">The sequence shown here is derived from an EMBL/GenBank/DDBJ whole genome shotgun (WGS) entry which is preliminary data.</text>
</comment>
<feature type="region of interest" description="Disordered" evidence="5">
    <location>
        <begin position="101"/>
        <end position="120"/>
    </location>
</feature>
<evidence type="ECO:0000313" key="7">
    <source>
        <dbReference type="Proteomes" id="UP000036196"/>
    </source>
</evidence>
<dbReference type="InterPro" id="IPR010131">
    <property type="entry name" value="MdtP/NodT-like"/>
</dbReference>
<dbReference type="EMBL" id="LDZF01000006">
    <property type="protein sequence ID" value="KMK14757.1"/>
    <property type="molecule type" value="Genomic_DNA"/>
</dbReference>
<dbReference type="Pfam" id="PF02321">
    <property type="entry name" value="OEP"/>
    <property type="match status" value="2"/>
</dbReference>
<dbReference type="PANTHER" id="PTHR30203:SF32">
    <property type="entry name" value="CATION EFFLUX SYSTEM PROTEIN CUSC"/>
    <property type="match status" value="1"/>
</dbReference>